<accession>A0A9Y1FKU5</accession>
<feature type="transmembrane region" description="Helical" evidence="1">
    <location>
        <begin position="58"/>
        <end position="82"/>
    </location>
</feature>
<sequence length="106" mass="12081">MEEKDIQIEIKEKEREYEKVLSKKFIQLSFAVPVILALAGMGIGYLATINRPATIQKIALIIGTFAGLFLSVCYGFIVEYVVKRKIVNLNKEKEENETKENNKNSK</sequence>
<organism evidence="2">
    <name type="scientific">Candidatus Heimdallarchaeum aukensis</name>
    <dbReference type="NCBI Taxonomy" id="2876573"/>
    <lineage>
        <taxon>Archaea</taxon>
        <taxon>Promethearchaeati</taxon>
        <taxon>Candidatus Heimdallarchaeota</taxon>
        <taxon>Candidatus Heimdallarchaeia (ex Rinke et al. 2021) (nom. nud.)</taxon>
        <taxon>Candidatus Heimdallarchaeales</taxon>
        <taxon>Candidatus Heimdallarchaeaceae</taxon>
        <taxon>Candidatus Heimdallarchaeum</taxon>
    </lineage>
</organism>
<keyword evidence="1" id="KW-0472">Membrane</keyword>
<evidence type="ECO:0000313" key="2">
    <source>
        <dbReference type="EMBL" id="UJG40124.1"/>
    </source>
</evidence>
<keyword evidence="1" id="KW-0812">Transmembrane</keyword>
<dbReference type="EMBL" id="CP084166">
    <property type="protein sequence ID" value="UJG40124.1"/>
    <property type="molecule type" value="Genomic_DNA"/>
</dbReference>
<proteinExistence type="predicted"/>
<evidence type="ECO:0000256" key="1">
    <source>
        <dbReference type="SAM" id="Phobius"/>
    </source>
</evidence>
<feature type="transmembrane region" description="Helical" evidence="1">
    <location>
        <begin position="25"/>
        <end position="46"/>
    </location>
</feature>
<protein>
    <submittedName>
        <fullName evidence="2">Uncharacterized protein</fullName>
    </submittedName>
</protein>
<dbReference type="Proteomes" id="UP001201020">
    <property type="component" value="Chromosome"/>
</dbReference>
<dbReference type="AlphaFoldDB" id="A0A9Y1FKU5"/>
<reference evidence="2" key="1">
    <citation type="journal article" date="2022" name="Nat. Microbiol.">
        <title>Unique mobile elements and scalable gene flow at the prokaryote-eukaryote boundary revealed by circularized Asgard archaea genomes.</title>
        <authorList>
            <person name="Wu F."/>
            <person name="Speth D.R."/>
            <person name="Philosof A."/>
            <person name="Cremiere A."/>
            <person name="Narayanan A."/>
            <person name="Barco R.A."/>
            <person name="Connon S.A."/>
            <person name="Amend J.P."/>
            <person name="Antoshechkin I.A."/>
            <person name="Orphan V.J."/>
        </authorList>
    </citation>
    <scope>NUCLEOTIDE SEQUENCE</scope>
    <source>
        <strain evidence="2">PM71</strain>
    </source>
</reference>
<keyword evidence="1" id="KW-1133">Transmembrane helix</keyword>
<name>A0A9Y1FKU5_9ARCH</name>
<gene>
    <name evidence="2" type="ORF">K9W45_09780</name>
</gene>